<comment type="caution">
    <text evidence="2">The sequence shown here is derived from an EMBL/GenBank/DDBJ whole genome shotgun (WGS) entry which is preliminary data.</text>
</comment>
<protein>
    <submittedName>
        <fullName evidence="2">Uncharacterized protein</fullName>
    </submittedName>
</protein>
<evidence type="ECO:0000256" key="1">
    <source>
        <dbReference type="SAM" id="SignalP"/>
    </source>
</evidence>
<accession>A0A8K0S6Z5</accession>
<feature type="signal peptide" evidence="1">
    <location>
        <begin position="1"/>
        <end position="17"/>
    </location>
</feature>
<evidence type="ECO:0000313" key="3">
    <source>
        <dbReference type="Proteomes" id="UP000813427"/>
    </source>
</evidence>
<sequence>MKFAITALFLLLGASNAIPSEVTTKESVCDIQCAFWYSKCYRRPWAYTCDDSGKFVRRGWNPDCEKNCWCKCDAK</sequence>
<gene>
    <name evidence="2" type="ORF">BKA59DRAFT_506645</name>
</gene>
<keyword evidence="3" id="KW-1185">Reference proteome</keyword>
<name>A0A8K0S6Z5_9HYPO</name>
<proteinExistence type="predicted"/>
<feature type="chain" id="PRO_5035456216" evidence="1">
    <location>
        <begin position="18"/>
        <end position="75"/>
    </location>
</feature>
<dbReference type="OrthoDB" id="5080934at2759"/>
<dbReference type="Proteomes" id="UP000813427">
    <property type="component" value="Unassembled WGS sequence"/>
</dbReference>
<evidence type="ECO:0000313" key="2">
    <source>
        <dbReference type="EMBL" id="KAH7263629.1"/>
    </source>
</evidence>
<reference evidence="2" key="1">
    <citation type="journal article" date="2021" name="Nat. Commun.">
        <title>Genetic determinants of endophytism in the Arabidopsis root mycobiome.</title>
        <authorList>
            <person name="Mesny F."/>
            <person name="Miyauchi S."/>
            <person name="Thiergart T."/>
            <person name="Pickel B."/>
            <person name="Atanasova L."/>
            <person name="Karlsson M."/>
            <person name="Huettel B."/>
            <person name="Barry K.W."/>
            <person name="Haridas S."/>
            <person name="Chen C."/>
            <person name="Bauer D."/>
            <person name="Andreopoulos W."/>
            <person name="Pangilinan J."/>
            <person name="LaButti K."/>
            <person name="Riley R."/>
            <person name="Lipzen A."/>
            <person name="Clum A."/>
            <person name="Drula E."/>
            <person name="Henrissat B."/>
            <person name="Kohler A."/>
            <person name="Grigoriev I.V."/>
            <person name="Martin F.M."/>
            <person name="Hacquard S."/>
        </authorList>
    </citation>
    <scope>NUCLEOTIDE SEQUENCE</scope>
    <source>
        <strain evidence="2">MPI-SDFR-AT-0068</strain>
    </source>
</reference>
<keyword evidence="1" id="KW-0732">Signal</keyword>
<dbReference type="AlphaFoldDB" id="A0A8K0S6Z5"/>
<dbReference type="EMBL" id="JAGPXF010000001">
    <property type="protein sequence ID" value="KAH7263629.1"/>
    <property type="molecule type" value="Genomic_DNA"/>
</dbReference>
<organism evidence="2 3">
    <name type="scientific">Fusarium tricinctum</name>
    <dbReference type="NCBI Taxonomy" id="61284"/>
    <lineage>
        <taxon>Eukaryota</taxon>
        <taxon>Fungi</taxon>
        <taxon>Dikarya</taxon>
        <taxon>Ascomycota</taxon>
        <taxon>Pezizomycotina</taxon>
        <taxon>Sordariomycetes</taxon>
        <taxon>Hypocreomycetidae</taxon>
        <taxon>Hypocreales</taxon>
        <taxon>Nectriaceae</taxon>
        <taxon>Fusarium</taxon>
        <taxon>Fusarium tricinctum species complex</taxon>
    </lineage>
</organism>